<dbReference type="EMBL" id="CSWP01000013">
    <property type="protein sequence ID" value="CPV71141.1"/>
    <property type="molecule type" value="Genomic_DNA"/>
</dbReference>
<organism evidence="1 2">
    <name type="scientific">Mycobacteroides abscessus</name>
    <dbReference type="NCBI Taxonomy" id="36809"/>
    <lineage>
        <taxon>Bacteria</taxon>
        <taxon>Bacillati</taxon>
        <taxon>Actinomycetota</taxon>
        <taxon>Actinomycetes</taxon>
        <taxon>Mycobacteriales</taxon>
        <taxon>Mycobacteriaceae</taxon>
        <taxon>Mycobacteroides</taxon>
    </lineage>
</organism>
<dbReference type="InterPro" id="IPR036689">
    <property type="entry name" value="ESAT-6-like_sf"/>
</dbReference>
<evidence type="ECO:0000313" key="1">
    <source>
        <dbReference type="EMBL" id="CPV71141.1"/>
    </source>
</evidence>
<evidence type="ECO:0000313" key="2">
    <source>
        <dbReference type="Proteomes" id="UP000045782"/>
    </source>
</evidence>
<gene>
    <name evidence="1" type="ORF">ERS075579_04949</name>
</gene>
<dbReference type="Proteomes" id="UP000045782">
    <property type="component" value="Unassembled WGS sequence"/>
</dbReference>
<sequence>MSETFNVRPEDLHRHGESILDAVKISRDEHAGHHDQIEEASSGWIGESASALVDLHKAWVDQRATLHHQLSQVGIGMQEDAKTFAAIEEQNRGSIGKANPANRGA</sequence>
<name>A0A0U0ZTY4_9MYCO</name>
<dbReference type="SUPFAM" id="SSF140453">
    <property type="entry name" value="EsxAB dimer-like"/>
    <property type="match status" value="1"/>
</dbReference>
<dbReference type="Gene3D" id="1.10.287.1060">
    <property type="entry name" value="ESAT-6-like"/>
    <property type="match status" value="1"/>
</dbReference>
<dbReference type="RefSeq" id="WP_016893644.1">
    <property type="nucleotide sequence ID" value="NZ_CSWP01000013.1"/>
</dbReference>
<proteinExistence type="predicted"/>
<accession>A0A0U0ZTY4</accession>
<protein>
    <recommendedName>
        <fullName evidence="3">WXG100 family type VII secretion target</fullName>
    </recommendedName>
</protein>
<dbReference type="AlphaFoldDB" id="A0A0U0ZTY4"/>
<reference evidence="1 2" key="1">
    <citation type="submission" date="2015-03" db="EMBL/GenBank/DDBJ databases">
        <authorList>
            <person name="Murphy D."/>
        </authorList>
    </citation>
    <scope>NUCLEOTIDE SEQUENCE [LARGE SCALE GENOMIC DNA]</scope>
    <source>
        <strain evidence="1 2">PAP088</strain>
    </source>
</reference>
<evidence type="ECO:0008006" key="3">
    <source>
        <dbReference type="Google" id="ProtNLM"/>
    </source>
</evidence>